<keyword evidence="2" id="KW-1185">Reference proteome</keyword>
<dbReference type="Proteomes" id="UP000614721">
    <property type="component" value="Unassembled WGS sequence"/>
</dbReference>
<sequence>MKKIEIYSEMLWWSLSHIRNVQTHSFIRKGKNKSCGYEAELLHNVVATLPNEEMTDNDIYFLNVHAKYYLDNASERICDNYNVHKKNIKHLFEIVPEHLKDQLKWNGPE</sequence>
<proteinExistence type="predicted"/>
<gene>
    <name evidence="1" type="ORF">I4902_11650</name>
</gene>
<evidence type="ECO:0000313" key="2">
    <source>
        <dbReference type="Proteomes" id="UP000614721"/>
    </source>
</evidence>
<accession>A0ABS0IV69</accession>
<dbReference type="EMBL" id="JADSJP010000018">
    <property type="protein sequence ID" value="MBG2879926.1"/>
    <property type="molecule type" value="Genomic_DNA"/>
</dbReference>
<evidence type="ECO:0000313" key="1">
    <source>
        <dbReference type="EMBL" id="MBG2879926.1"/>
    </source>
</evidence>
<comment type="caution">
    <text evidence="1">The sequence shown here is derived from an EMBL/GenBank/DDBJ whole genome shotgun (WGS) entry which is preliminary data.</text>
</comment>
<protein>
    <recommendedName>
        <fullName evidence="3">Zinc ABC transporter substrate-binding protein</fullName>
    </recommendedName>
</protein>
<evidence type="ECO:0008006" key="3">
    <source>
        <dbReference type="Google" id="ProtNLM"/>
    </source>
</evidence>
<reference evidence="1 2" key="1">
    <citation type="submission" date="2020-11" db="EMBL/GenBank/DDBJ databases">
        <title>Enhanced detection system for hospital associated transmission using whole genome sequencing surveillance.</title>
        <authorList>
            <person name="Harrison L.H."/>
            <person name="Van Tyne D."/>
            <person name="Marsh J.W."/>
            <person name="Griffith M.P."/>
            <person name="Snyder D.J."/>
            <person name="Cooper V.S."/>
            <person name="Mustapha M."/>
        </authorList>
    </citation>
    <scope>NUCLEOTIDE SEQUENCE [LARGE SCALE GENOMIC DNA]</scope>
    <source>
        <strain evidence="1 2">PR00075</strain>
    </source>
</reference>
<dbReference type="RefSeq" id="WP_196568487.1">
    <property type="nucleotide sequence ID" value="NZ_JADRYY010000031.1"/>
</dbReference>
<name>A0ABS0IV69_9GAMM</name>
<organism evidence="1 2">
    <name type="scientific">Proteus alimentorum</name>
    <dbReference type="NCBI Taxonomy" id="1973495"/>
    <lineage>
        <taxon>Bacteria</taxon>
        <taxon>Pseudomonadati</taxon>
        <taxon>Pseudomonadota</taxon>
        <taxon>Gammaproteobacteria</taxon>
        <taxon>Enterobacterales</taxon>
        <taxon>Morganellaceae</taxon>
        <taxon>Proteus</taxon>
    </lineage>
</organism>